<reference evidence="2" key="1">
    <citation type="submission" date="2020-09" db="EMBL/GenBank/DDBJ databases">
        <authorList>
            <person name="Kim M.K."/>
        </authorList>
    </citation>
    <scope>NUCLEOTIDE SEQUENCE</scope>
    <source>
        <strain evidence="2">BT704</strain>
    </source>
</reference>
<keyword evidence="1" id="KW-0472">Membrane</keyword>
<feature type="transmembrane region" description="Helical" evidence="1">
    <location>
        <begin position="12"/>
        <end position="29"/>
    </location>
</feature>
<evidence type="ECO:0000313" key="3">
    <source>
        <dbReference type="Proteomes" id="UP000653797"/>
    </source>
</evidence>
<dbReference type="EMBL" id="JACXAA010000004">
    <property type="protein sequence ID" value="MBD2753738.1"/>
    <property type="molecule type" value="Genomic_DNA"/>
</dbReference>
<protein>
    <submittedName>
        <fullName evidence="2">Uncharacterized protein</fullName>
    </submittedName>
</protein>
<comment type="caution">
    <text evidence="2">The sequence shown here is derived from an EMBL/GenBank/DDBJ whole genome shotgun (WGS) entry which is preliminary data.</text>
</comment>
<organism evidence="2 3">
    <name type="scientific">Spirosoma validum</name>
    <dbReference type="NCBI Taxonomy" id="2771355"/>
    <lineage>
        <taxon>Bacteria</taxon>
        <taxon>Pseudomonadati</taxon>
        <taxon>Bacteroidota</taxon>
        <taxon>Cytophagia</taxon>
        <taxon>Cytophagales</taxon>
        <taxon>Cytophagaceae</taxon>
        <taxon>Spirosoma</taxon>
    </lineage>
</organism>
<dbReference type="Proteomes" id="UP000653797">
    <property type="component" value="Unassembled WGS sequence"/>
</dbReference>
<keyword evidence="1" id="KW-0812">Transmembrane</keyword>
<accession>A0A927B1S1</accession>
<evidence type="ECO:0000256" key="1">
    <source>
        <dbReference type="SAM" id="Phobius"/>
    </source>
</evidence>
<evidence type="ECO:0000313" key="2">
    <source>
        <dbReference type="EMBL" id="MBD2753738.1"/>
    </source>
</evidence>
<dbReference type="RefSeq" id="WP_191039386.1">
    <property type="nucleotide sequence ID" value="NZ_JACXAA010000004.1"/>
</dbReference>
<keyword evidence="1" id="KW-1133">Transmembrane helix</keyword>
<name>A0A927B1S1_9BACT</name>
<dbReference type="AlphaFoldDB" id="A0A927B1S1"/>
<proteinExistence type="predicted"/>
<keyword evidence="3" id="KW-1185">Reference proteome</keyword>
<gene>
    <name evidence="2" type="ORF">IC230_12610</name>
</gene>
<sequence length="236" mass="26577">MNLESWQTFWQVLILLGAIAVAVGGFGTWKVDKMLSSEKEQKESTEKVLTQKQQARTGILASSRKVLFSIDQKVYPTIEIGDSGTNFELLPTAEYFFNVEDSKLIINKNNDSLFVSMKFYTPSGDLLAEIVDNEWTLNKEGVLDRNYTKNALEVRGSNGEIELQIQLLPDRVRLQGIFRGPNGGLSLALVKHPIHGKGAKIIVLQEGEKLIPENKIQPMFRYPSDTHLGELIEREN</sequence>